<name>W5JV85_ANODA</name>
<feature type="region of interest" description="Disordered" evidence="1">
    <location>
        <begin position="51"/>
        <end position="134"/>
    </location>
</feature>
<reference evidence="4" key="4">
    <citation type="submission" date="2015-06" db="UniProtKB">
        <authorList>
            <consortium name="EnsemblMetazoa"/>
        </authorList>
    </citation>
    <scope>IDENTIFICATION</scope>
</reference>
<dbReference type="EMBL" id="ADMH02000257">
    <property type="protein sequence ID" value="ETN67223.1"/>
    <property type="molecule type" value="Genomic_DNA"/>
</dbReference>
<keyword evidence="2" id="KW-0732">Signal</keyword>
<reference evidence="3" key="3">
    <citation type="journal article" date="2013" name="Nucleic Acids Res.">
        <title>The genome of Anopheles darlingi, the main neotropical malaria vector.</title>
        <authorList>
            <person name="Marinotti O."/>
            <person name="Cerqueira G.C."/>
            <person name="de Almeida L.G."/>
            <person name="Ferro M.I."/>
            <person name="Loreto E.L."/>
            <person name="Zaha A."/>
            <person name="Teixeira S.M."/>
            <person name="Wespiser A.R."/>
            <person name="Almeida E Silva A."/>
            <person name="Schlindwein A.D."/>
            <person name="Pacheco A.C."/>
            <person name="Silva A.L."/>
            <person name="Graveley B.R."/>
            <person name="Walenz B.P."/>
            <person name="Lima Bde A."/>
            <person name="Ribeiro C.A."/>
            <person name="Nunes-Silva C.G."/>
            <person name="de Carvalho C.R."/>
            <person name="Soares C.M."/>
            <person name="de Menezes C.B."/>
            <person name="Matiolli C."/>
            <person name="Caffrey D."/>
            <person name="Araujo D.A."/>
            <person name="de Oliveira D.M."/>
            <person name="Golenbock D."/>
            <person name="Grisard E.C."/>
            <person name="Fantinatti-Garboggini F."/>
            <person name="de Carvalho F.M."/>
            <person name="Barcellos F.G."/>
            <person name="Prosdocimi F."/>
            <person name="May G."/>
            <person name="Azevedo Junior G.M."/>
            <person name="Guimaraes G.M."/>
            <person name="Goldman G.H."/>
            <person name="Padilha I.Q."/>
            <person name="Batista Jda S."/>
            <person name="Ferro J.A."/>
            <person name="Ribeiro J.M."/>
            <person name="Fietto J.L."/>
            <person name="Dabbas K.M."/>
            <person name="Cerdeira L."/>
            <person name="Agnez-Lima L.F."/>
            <person name="Brocchi M."/>
            <person name="de Carvalho M.O."/>
            <person name="Teixeira Mde M."/>
            <person name="Diniz Maia Mde M."/>
            <person name="Goldman M.H."/>
            <person name="Cruz Schneider M.P."/>
            <person name="Felipe M.S."/>
            <person name="Hungria M."/>
            <person name="Nicolas M.F."/>
            <person name="Pereira M."/>
            <person name="Montes M.A."/>
            <person name="Cantao M.E."/>
            <person name="Vincentz M."/>
            <person name="Rafael M.S."/>
            <person name="Silverman N."/>
            <person name="Stoco P.H."/>
            <person name="Souza R.C."/>
            <person name="Vicentini R."/>
            <person name="Gazzinelli R.T."/>
            <person name="Neves Rde O."/>
            <person name="Silva R."/>
            <person name="Astolfi-Filho S."/>
            <person name="Maciel T.E."/>
            <person name="Urmenyi T.P."/>
            <person name="Tadei W.P."/>
            <person name="Camargo E.P."/>
            <person name="de Vasconcelos A.T."/>
        </authorList>
    </citation>
    <scope>NUCLEOTIDE SEQUENCE</scope>
</reference>
<dbReference type="VEuPathDB" id="VectorBase:ADAC000971"/>
<evidence type="ECO:0000313" key="5">
    <source>
        <dbReference type="Proteomes" id="UP000000673"/>
    </source>
</evidence>
<evidence type="ECO:0000313" key="3">
    <source>
        <dbReference type="EMBL" id="ETN67223.1"/>
    </source>
</evidence>
<evidence type="ECO:0000313" key="4">
    <source>
        <dbReference type="EnsemblMetazoa" id="ADAC000971-PA"/>
    </source>
</evidence>
<dbReference type="Proteomes" id="UP000000673">
    <property type="component" value="Unassembled WGS sequence"/>
</dbReference>
<keyword evidence="5" id="KW-1185">Reference proteome</keyword>
<dbReference type="HOGENOM" id="CLU_774373_0_0_1"/>
<feature type="signal peptide" evidence="2">
    <location>
        <begin position="1"/>
        <end position="19"/>
    </location>
</feature>
<dbReference type="VEuPathDB" id="VectorBase:ADAR2_005186"/>
<sequence>MTPIRRRLLLLTLVVGVLGQQDGSSTVSPQSIFDLNEEDFKLWLSGREPKAWQGNSGSSLTTTSTPATPAESVFRTTSTTERPSTTTISPTIRSSSSSSDILPPLTFPSALPDGGKSWFEEEAPTTPSSDVLGQQFRPAGEDFAQWLERQMNKVQEVSFEPQTTLSGDQLQGVTGLVTRVTTIRNRIPPSPFGPSTVPTFSPVTAAPVPPVAGPSTAILGQSDGRPLDLQQWLREQLQTSQQLTDRLLSQWTPSGTVIRGHAGEGYQPNAVSYQSSALIHGLGGVTHAAHHRFDQQQHQQQQHQQQLPFPGTSHATDAYLSHQKPLPAPVESPHTTSQPQLAVNYLPHGGYYYSRPVAGPLFGSYVTNHGAPFLINYH</sequence>
<protein>
    <submittedName>
        <fullName evidence="3 4">Uncharacterized protein</fullName>
    </submittedName>
</protein>
<feature type="compositionally biased region" description="Low complexity" evidence="1">
    <location>
        <begin position="296"/>
        <end position="306"/>
    </location>
</feature>
<evidence type="ECO:0000256" key="2">
    <source>
        <dbReference type="SAM" id="SignalP"/>
    </source>
</evidence>
<dbReference type="OMA" id="WISGRQP"/>
<dbReference type="AlphaFoldDB" id="W5JV85"/>
<dbReference type="EnsemblMetazoa" id="ADAC000971-RA">
    <property type="protein sequence ID" value="ADAC000971-PA"/>
    <property type="gene ID" value="ADAC000971"/>
</dbReference>
<proteinExistence type="predicted"/>
<gene>
    <name evidence="3" type="ORF">AND_000971</name>
</gene>
<reference evidence="3" key="2">
    <citation type="submission" date="2010-05" db="EMBL/GenBank/DDBJ databases">
        <authorList>
            <person name="Almeida L.G."/>
            <person name="Nicolas M.F."/>
            <person name="Souza R.C."/>
            <person name="Vasconcelos A.T.R."/>
        </authorList>
    </citation>
    <scope>NUCLEOTIDE SEQUENCE</scope>
</reference>
<accession>W5JV85</accession>
<feature type="chain" id="PRO_5010156010" evidence="2">
    <location>
        <begin position="20"/>
        <end position="378"/>
    </location>
</feature>
<feature type="region of interest" description="Disordered" evidence="1">
    <location>
        <begin position="291"/>
        <end position="317"/>
    </location>
</feature>
<reference evidence="3 5" key="1">
    <citation type="journal article" date="2010" name="BMC Genomics">
        <title>Combination of measures distinguishes pre-miRNAs from other stem-loops in the genome of the newly sequenced Anopheles darlingi.</title>
        <authorList>
            <person name="Mendes N.D."/>
            <person name="Freitas A.T."/>
            <person name="Vasconcelos A.T."/>
            <person name="Sagot M.F."/>
        </authorList>
    </citation>
    <scope>NUCLEOTIDE SEQUENCE</scope>
</reference>
<dbReference type="eggNOG" id="ENOG502TCV4">
    <property type="taxonomic scope" value="Eukaryota"/>
</dbReference>
<organism evidence="3">
    <name type="scientific">Anopheles darlingi</name>
    <name type="common">Mosquito</name>
    <dbReference type="NCBI Taxonomy" id="43151"/>
    <lineage>
        <taxon>Eukaryota</taxon>
        <taxon>Metazoa</taxon>
        <taxon>Ecdysozoa</taxon>
        <taxon>Arthropoda</taxon>
        <taxon>Hexapoda</taxon>
        <taxon>Insecta</taxon>
        <taxon>Pterygota</taxon>
        <taxon>Neoptera</taxon>
        <taxon>Endopterygota</taxon>
        <taxon>Diptera</taxon>
        <taxon>Nematocera</taxon>
        <taxon>Culicoidea</taxon>
        <taxon>Culicidae</taxon>
        <taxon>Anophelinae</taxon>
        <taxon>Anopheles</taxon>
    </lineage>
</organism>
<feature type="compositionally biased region" description="Low complexity" evidence="1">
    <location>
        <begin position="56"/>
        <end position="99"/>
    </location>
</feature>
<evidence type="ECO:0000256" key="1">
    <source>
        <dbReference type="SAM" id="MobiDB-lite"/>
    </source>
</evidence>